<dbReference type="SUPFAM" id="SSF48179">
    <property type="entry name" value="6-phosphogluconate dehydrogenase C-terminal domain-like"/>
    <property type="match status" value="1"/>
</dbReference>
<dbReference type="Pfam" id="PF00725">
    <property type="entry name" value="3HCDH"/>
    <property type="match status" value="1"/>
</dbReference>
<dbReference type="PROSITE" id="PS00067">
    <property type="entry name" value="3HCDH"/>
    <property type="match status" value="1"/>
</dbReference>
<evidence type="ECO:0000259" key="4">
    <source>
        <dbReference type="Pfam" id="PF02737"/>
    </source>
</evidence>
<feature type="domain" description="3-hydroxyacyl-CoA dehydrogenase NAD binding" evidence="4">
    <location>
        <begin position="17"/>
        <end position="193"/>
    </location>
</feature>
<name>K2S5M1_MACPH</name>
<dbReference type="SUPFAM" id="SSF51735">
    <property type="entry name" value="NAD(P)-binding Rossmann-fold domains"/>
    <property type="match status" value="1"/>
</dbReference>
<sequence>MPSNSGSAPYVDHDTRITLIGAGTIGLSFAALHLQFLASPSQLTILDTRPDLEEYVASTLPKYLPASFRGSIPSLRLTASLADAVRDADIVQEQGPENLPFKASIWKEVAKNAQKPSALFWSSTSGITASAQAEGAELDDGAAARLIVVHPYNPPHIMPLLEVVPGAKTGPETVERTLNFWRRRRREPVVLKKECAGFVANRLAFALLRESVHLVNEGIVSMEELDRLVQTSMGPRWAVAGPFKSYHAGGGPGGLEAFFKNIGGTVQGCWDDSGKENVGEGWEREIFRQAKEAYGVADTSERDHLTRAVLEAAQSKQRQGDS</sequence>
<dbReference type="Proteomes" id="UP000007129">
    <property type="component" value="Unassembled WGS sequence"/>
</dbReference>
<dbReference type="InterPro" id="IPR006176">
    <property type="entry name" value="3-OHacyl-CoA_DH_NAD-bd"/>
</dbReference>
<dbReference type="InterPro" id="IPR036291">
    <property type="entry name" value="NAD(P)-bd_dom_sf"/>
</dbReference>
<comment type="similarity">
    <text evidence="1">Belongs to the 3-hydroxyacyl-CoA dehydrogenase family.</text>
</comment>
<dbReference type="OrthoDB" id="2021159at2759"/>
<dbReference type="PANTHER" id="PTHR48075:SF1">
    <property type="entry name" value="LAMBDA-CRYSTALLIN HOMOLOG"/>
    <property type="match status" value="1"/>
</dbReference>
<gene>
    <name evidence="5" type="ORF">MPH_04905</name>
</gene>
<dbReference type="InterPro" id="IPR008927">
    <property type="entry name" value="6-PGluconate_DH-like_C_sf"/>
</dbReference>
<dbReference type="eggNOG" id="KOG2305">
    <property type="taxonomic scope" value="Eukaryota"/>
</dbReference>
<dbReference type="InterPro" id="IPR013328">
    <property type="entry name" value="6PGD_dom2"/>
</dbReference>
<dbReference type="PANTHER" id="PTHR48075">
    <property type="entry name" value="3-HYDROXYACYL-COA DEHYDROGENASE FAMILY PROTEIN"/>
    <property type="match status" value="1"/>
</dbReference>
<dbReference type="InterPro" id="IPR006180">
    <property type="entry name" value="3-OHacyl-CoA_DH_CS"/>
</dbReference>
<dbReference type="InParanoid" id="K2S5M1"/>
<reference evidence="5 6" key="1">
    <citation type="journal article" date="2012" name="BMC Genomics">
        <title>Tools to kill: Genome of one of the most destructive plant pathogenic fungi Macrophomina phaseolina.</title>
        <authorList>
            <person name="Islam M.S."/>
            <person name="Haque M.S."/>
            <person name="Islam M.M."/>
            <person name="Emdad E.M."/>
            <person name="Halim A."/>
            <person name="Hossen Q.M.M."/>
            <person name="Hossain M.Z."/>
            <person name="Ahmed B."/>
            <person name="Rahim S."/>
            <person name="Rahman M.S."/>
            <person name="Alam M.M."/>
            <person name="Hou S."/>
            <person name="Wan X."/>
            <person name="Saito J.A."/>
            <person name="Alam M."/>
        </authorList>
    </citation>
    <scope>NUCLEOTIDE SEQUENCE [LARGE SCALE GENOMIC DNA]</scope>
    <source>
        <strain evidence="5 6">MS6</strain>
    </source>
</reference>
<protein>
    <submittedName>
        <fullName evidence="5">3-hydroxyacyl-CoA dehydrogenase</fullName>
    </submittedName>
</protein>
<dbReference type="GO" id="GO:0070403">
    <property type="term" value="F:NAD+ binding"/>
    <property type="evidence" value="ECO:0007669"/>
    <property type="project" value="InterPro"/>
</dbReference>
<accession>K2S5M1</accession>
<dbReference type="Gene3D" id="1.10.1040.10">
    <property type="entry name" value="N-(1-d-carboxylethyl)-l-norvaline Dehydrogenase, domain 2"/>
    <property type="match status" value="1"/>
</dbReference>
<organism evidence="5 6">
    <name type="scientific">Macrophomina phaseolina (strain MS6)</name>
    <name type="common">Charcoal rot fungus</name>
    <dbReference type="NCBI Taxonomy" id="1126212"/>
    <lineage>
        <taxon>Eukaryota</taxon>
        <taxon>Fungi</taxon>
        <taxon>Dikarya</taxon>
        <taxon>Ascomycota</taxon>
        <taxon>Pezizomycotina</taxon>
        <taxon>Dothideomycetes</taxon>
        <taxon>Dothideomycetes incertae sedis</taxon>
        <taxon>Botryosphaeriales</taxon>
        <taxon>Botryosphaeriaceae</taxon>
        <taxon>Macrophomina</taxon>
    </lineage>
</organism>
<dbReference type="GO" id="GO:0006631">
    <property type="term" value="P:fatty acid metabolic process"/>
    <property type="evidence" value="ECO:0007669"/>
    <property type="project" value="InterPro"/>
</dbReference>
<feature type="domain" description="3-hydroxyacyl-CoA dehydrogenase C-terminal" evidence="3">
    <location>
        <begin position="197"/>
        <end position="263"/>
    </location>
</feature>
<dbReference type="VEuPathDB" id="FungiDB:MPH_04905"/>
<dbReference type="Gene3D" id="3.40.50.720">
    <property type="entry name" value="NAD(P)-binding Rossmann-like Domain"/>
    <property type="match status" value="1"/>
</dbReference>
<evidence type="ECO:0000256" key="2">
    <source>
        <dbReference type="ARBA" id="ARBA00023002"/>
    </source>
</evidence>
<dbReference type="Pfam" id="PF02737">
    <property type="entry name" value="3HCDH_N"/>
    <property type="match status" value="1"/>
</dbReference>
<dbReference type="STRING" id="1126212.K2S5M1"/>
<evidence type="ECO:0000259" key="3">
    <source>
        <dbReference type="Pfam" id="PF00725"/>
    </source>
</evidence>
<evidence type="ECO:0000313" key="5">
    <source>
        <dbReference type="EMBL" id="EKG17849.1"/>
    </source>
</evidence>
<proteinExistence type="inferred from homology"/>
<dbReference type="EMBL" id="AHHD01000222">
    <property type="protein sequence ID" value="EKG17849.1"/>
    <property type="molecule type" value="Genomic_DNA"/>
</dbReference>
<dbReference type="InterPro" id="IPR006108">
    <property type="entry name" value="3HC_DH_C"/>
</dbReference>
<evidence type="ECO:0000313" key="6">
    <source>
        <dbReference type="Proteomes" id="UP000007129"/>
    </source>
</evidence>
<keyword evidence="2" id="KW-0560">Oxidoreductase</keyword>
<evidence type="ECO:0000256" key="1">
    <source>
        <dbReference type="ARBA" id="ARBA00009463"/>
    </source>
</evidence>
<comment type="caution">
    <text evidence="5">The sequence shown here is derived from an EMBL/GenBank/DDBJ whole genome shotgun (WGS) entry which is preliminary data.</text>
</comment>
<dbReference type="GO" id="GO:0050104">
    <property type="term" value="F:L-gulonate 3-dehydrogenase activity"/>
    <property type="evidence" value="ECO:0007669"/>
    <property type="project" value="TreeGrafter"/>
</dbReference>
<dbReference type="HOGENOM" id="CLU_009834_0_1_1"/>
<dbReference type="AlphaFoldDB" id="K2S5M1"/>